<reference evidence="2" key="1">
    <citation type="journal article" date="2014" name="Front. Microbiol.">
        <title>High frequency of phylogenetically diverse reductive dehalogenase-homologous genes in deep subseafloor sedimentary metagenomes.</title>
        <authorList>
            <person name="Kawai M."/>
            <person name="Futagami T."/>
            <person name="Toyoda A."/>
            <person name="Takaki Y."/>
            <person name="Nishi S."/>
            <person name="Hori S."/>
            <person name="Arai W."/>
            <person name="Tsubouchi T."/>
            <person name="Morono Y."/>
            <person name="Uchiyama I."/>
            <person name="Ito T."/>
            <person name="Fujiyama A."/>
            <person name="Inagaki F."/>
            <person name="Takami H."/>
        </authorList>
    </citation>
    <scope>NUCLEOTIDE SEQUENCE</scope>
    <source>
        <strain evidence="2">Expedition CK06-06</strain>
    </source>
</reference>
<comment type="caution">
    <text evidence="2">The sequence shown here is derived from an EMBL/GenBank/DDBJ whole genome shotgun (WGS) entry which is preliminary data.</text>
</comment>
<gene>
    <name evidence="2" type="ORF">S06H3_64378</name>
</gene>
<proteinExistence type="predicted"/>
<protein>
    <submittedName>
        <fullName evidence="2">Uncharacterized protein</fullName>
    </submittedName>
</protein>
<name>X1P8T6_9ZZZZ</name>
<feature type="region of interest" description="Disordered" evidence="1">
    <location>
        <begin position="1"/>
        <end position="49"/>
    </location>
</feature>
<organism evidence="2">
    <name type="scientific">marine sediment metagenome</name>
    <dbReference type="NCBI Taxonomy" id="412755"/>
    <lineage>
        <taxon>unclassified sequences</taxon>
        <taxon>metagenomes</taxon>
        <taxon>ecological metagenomes</taxon>
    </lineage>
</organism>
<sequence length="49" mass="5696">MMKNDSGDNGRLSDLYTRVFRDDEEEPTPLKRRGKGNKGRPRSPHKSCY</sequence>
<dbReference type="AlphaFoldDB" id="X1P8T6"/>
<feature type="compositionally biased region" description="Basic residues" evidence="1">
    <location>
        <begin position="30"/>
        <end position="49"/>
    </location>
</feature>
<evidence type="ECO:0000313" key="2">
    <source>
        <dbReference type="EMBL" id="GAI52717.1"/>
    </source>
</evidence>
<dbReference type="EMBL" id="BARV01042981">
    <property type="protein sequence ID" value="GAI52717.1"/>
    <property type="molecule type" value="Genomic_DNA"/>
</dbReference>
<accession>X1P8T6</accession>
<evidence type="ECO:0000256" key="1">
    <source>
        <dbReference type="SAM" id="MobiDB-lite"/>
    </source>
</evidence>